<dbReference type="AlphaFoldDB" id="A0A0E9T4R2"/>
<reference evidence="1" key="2">
    <citation type="journal article" date="2015" name="Fish Shellfish Immunol.">
        <title>Early steps in the European eel (Anguilla anguilla)-Vibrio vulnificus interaction in the gills: Role of the RtxA13 toxin.</title>
        <authorList>
            <person name="Callol A."/>
            <person name="Pajuelo D."/>
            <person name="Ebbesson L."/>
            <person name="Teles M."/>
            <person name="MacKenzie S."/>
            <person name="Amaro C."/>
        </authorList>
    </citation>
    <scope>NUCLEOTIDE SEQUENCE</scope>
</reference>
<evidence type="ECO:0000313" key="1">
    <source>
        <dbReference type="EMBL" id="JAH48604.1"/>
    </source>
</evidence>
<reference evidence="1" key="1">
    <citation type="submission" date="2014-11" db="EMBL/GenBank/DDBJ databases">
        <authorList>
            <person name="Amaro Gonzalez C."/>
        </authorList>
    </citation>
    <scope>NUCLEOTIDE SEQUENCE</scope>
</reference>
<organism evidence="1">
    <name type="scientific">Anguilla anguilla</name>
    <name type="common">European freshwater eel</name>
    <name type="synonym">Muraena anguilla</name>
    <dbReference type="NCBI Taxonomy" id="7936"/>
    <lineage>
        <taxon>Eukaryota</taxon>
        <taxon>Metazoa</taxon>
        <taxon>Chordata</taxon>
        <taxon>Craniata</taxon>
        <taxon>Vertebrata</taxon>
        <taxon>Euteleostomi</taxon>
        <taxon>Actinopterygii</taxon>
        <taxon>Neopterygii</taxon>
        <taxon>Teleostei</taxon>
        <taxon>Anguilliformes</taxon>
        <taxon>Anguillidae</taxon>
        <taxon>Anguilla</taxon>
    </lineage>
</organism>
<accession>A0A0E9T4R2</accession>
<dbReference type="EMBL" id="GBXM01059973">
    <property type="protein sequence ID" value="JAH48604.1"/>
    <property type="molecule type" value="Transcribed_RNA"/>
</dbReference>
<sequence length="35" mass="4003">MPVPRAKAAVSINNPSSIKLHKVTWKDYYLDKMCP</sequence>
<protein>
    <submittedName>
        <fullName evidence="1">Uncharacterized protein</fullName>
    </submittedName>
</protein>
<name>A0A0E9T4R2_ANGAN</name>
<proteinExistence type="predicted"/>